<accession>A0A9D4UT30</accession>
<reference evidence="1" key="1">
    <citation type="submission" date="2021-01" db="EMBL/GenBank/DDBJ databases">
        <title>Adiantum capillus-veneris genome.</title>
        <authorList>
            <person name="Fang Y."/>
            <person name="Liao Q."/>
        </authorList>
    </citation>
    <scope>NUCLEOTIDE SEQUENCE</scope>
    <source>
        <strain evidence="1">H3</strain>
        <tissue evidence="1">Leaf</tissue>
    </source>
</reference>
<comment type="caution">
    <text evidence="1">The sequence shown here is derived from an EMBL/GenBank/DDBJ whole genome shotgun (WGS) entry which is preliminary data.</text>
</comment>
<evidence type="ECO:0000313" key="1">
    <source>
        <dbReference type="EMBL" id="KAI5073590.1"/>
    </source>
</evidence>
<evidence type="ECO:0000313" key="2">
    <source>
        <dbReference type="Proteomes" id="UP000886520"/>
    </source>
</evidence>
<organism evidence="1 2">
    <name type="scientific">Adiantum capillus-veneris</name>
    <name type="common">Maidenhair fern</name>
    <dbReference type="NCBI Taxonomy" id="13818"/>
    <lineage>
        <taxon>Eukaryota</taxon>
        <taxon>Viridiplantae</taxon>
        <taxon>Streptophyta</taxon>
        <taxon>Embryophyta</taxon>
        <taxon>Tracheophyta</taxon>
        <taxon>Polypodiopsida</taxon>
        <taxon>Polypodiidae</taxon>
        <taxon>Polypodiales</taxon>
        <taxon>Pteridineae</taxon>
        <taxon>Pteridaceae</taxon>
        <taxon>Vittarioideae</taxon>
        <taxon>Adiantum</taxon>
    </lineage>
</organism>
<keyword evidence="2" id="KW-1185">Reference proteome</keyword>
<gene>
    <name evidence="1" type="ORF">GOP47_0011603</name>
</gene>
<sequence>MSHSCPLIMNVKSFASLDPLLQEAHDVEDAVLKQHQEKAHGTKISRDLSKYAEVLGNALLYLSSLEVFLHKVLHTLGRLVVISFLKHHVPYGSPLHGPPYLRTPCCNIISQASMSHIVFLHKVLRA</sequence>
<dbReference type="AlphaFoldDB" id="A0A9D4UT30"/>
<proteinExistence type="predicted"/>
<name>A0A9D4UT30_ADICA</name>
<dbReference type="Proteomes" id="UP000886520">
    <property type="component" value="Chromosome 11"/>
</dbReference>
<protein>
    <submittedName>
        <fullName evidence="1">Uncharacterized protein</fullName>
    </submittedName>
</protein>
<dbReference type="EMBL" id="JABFUD020000011">
    <property type="protein sequence ID" value="KAI5073590.1"/>
    <property type="molecule type" value="Genomic_DNA"/>
</dbReference>